<gene>
    <name evidence="1" type="ORF">GGQ93_000358</name>
</gene>
<sequence length="77" mass="7993">MADQTETPHFETDEVAANRAIENGQGVGARELAAQRDPGGVNTADEDPELENGVSVIEDGDDALDENLAVQGVDDAG</sequence>
<evidence type="ECO:0000313" key="2">
    <source>
        <dbReference type="Proteomes" id="UP000527324"/>
    </source>
</evidence>
<name>A0A7W9C440_9CAUL</name>
<evidence type="ECO:0000313" key="1">
    <source>
        <dbReference type="EMBL" id="MBB5738667.1"/>
    </source>
</evidence>
<reference evidence="1 2" key="1">
    <citation type="submission" date="2020-08" db="EMBL/GenBank/DDBJ databases">
        <title>Genomic Encyclopedia of Type Strains, Phase IV (KMG-IV): sequencing the most valuable type-strain genomes for metagenomic binning, comparative biology and taxonomic classification.</title>
        <authorList>
            <person name="Goeker M."/>
        </authorList>
    </citation>
    <scope>NUCLEOTIDE SEQUENCE [LARGE SCALE GENOMIC DNA]</scope>
    <source>
        <strain evidence="1 2">DSM 4731</strain>
    </source>
</reference>
<dbReference type="RefSeq" id="WP_183215289.1">
    <property type="nucleotide sequence ID" value="NZ_CAJFZW010000033.1"/>
</dbReference>
<comment type="caution">
    <text evidence="1">The sequence shown here is derived from an EMBL/GenBank/DDBJ whole genome shotgun (WGS) entry which is preliminary data.</text>
</comment>
<dbReference type="AlphaFoldDB" id="A0A7W9C440"/>
<organism evidence="1 2">
    <name type="scientific">Brevundimonas aurantiaca</name>
    <dbReference type="NCBI Taxonomy" id="74316"/>
    <lineage>
        <taxon>Bacteria</taxon>
        <taxon>Pseudomonadati</taxon>
        <taxon>Pseudomonadota</taxon>
        <taxon>Alphaproteobacteria</taxon>
        <taxon>Caulobacterales</taxon>
        <taxon>Caulobacteraceae</taxon>
        <taxon>Brevundimonas</taxon>
    </lineage>
</organism>
<proteinExistence type="predicted"/>
<dbReference type="EMBL" id="JACHOQ010000001">
    <property type="protein sequence ID" value="MBB5738667.1"/>
    <property type="molecule type" value="Genomic_DNA"/>
</dbReference>
<keyword evidence="2" id="KW-1185">Reference proteome</keyword>
<protein>
    <submittedName>
        <fullName evidence="1">Uncharacterized protein</fullName>
    </submittedName>
</protein>
<accession>A0A7W9C440</accession>
<dbReference type="Proteomes" id="UP000527324">
    <property type="component" value="Unassembled WGS sequence"/>
</dbReference>